<protein>
    <submittedName>
        <fullName evidence="1">Uncharacterized protein</fullName>
    </submittedName>
</protein>
<gene>
    <name evidence="1" type="ORF">LTS18_012690</name>
</gene>
<proteinExistence type="predicted"/>
<dbReference type="EMBL" id="JAWDJW010003839">
    <property type="protein sequence ID" value="KAK3076557.1"/>
    <property type="molecule type" value="Genomic_DNA"/>
</dbReference>
<organism evidence="1 2">
    <name type="scientific">Coniosporium uncinatum</name>
    <dbReference type="NCBI Taxonomy" id="93489"/>
    <lineage>
        <taxon>Eukaryota</taxon>
        <taxon>Fungi</taxon>
        <taxon>Dikarya</taxon>
        <taxon>Ascomycota</taxon>
        <taxon>Pezizomycotina</taxon>
        <taxon>Dothideomycetes</taxon>
        <taxon>Dothideomycetes incertae sedis</taxon>
        <taxon>Coniosporium</taxon>
    </lineage>
</organism>
<name>A0ACC3DIV8_9PEZI</name>
<evidence type="ECO:0000313" key="2">
    <source>
        <dbReference type="Proteomes" id="UP001186974"/>
    </source>
</evidence>
<accession>A0ACC3DIV8</accession>
<evidence type="ECO:0000313" key="1">
    <source>
        <dbReference type="EMBL" id="KAK3076557.1"/>
    </source>
</evidence>
<sequence>MTLIPEDRPQRPPPTDAYSPPRERERDYPTPPTGPSYRNGDIGRGPPTGPAARTFSNSQMSPPVGPSMSAHNRAPLHNPMLSAPSQPRGGGGFRGGFGRGGGEIRRTSLHYTNPSIGGRGSSVGGGGGGGGGGAPTGPRGSSFGSPGPGPSFRGGHNNSSSTTYPRTQRFTDHLSDLPRVVPGGQKYPDPVDRSKATKLEEEAARLREQIVEMEARKRQGLREWDKLERESEKAALRSEMADNHLRELNGEGDLGGAAF</sequence>
<reference evidence="1" key="1">
    <citation type="submission" date="2024-09" db="EMBL/GenBank/DDBJ databases">
        <title>Black Yeasts Isolated from many extreme environments.</title>
        <authorList>
            <person name="Coleine C."/>
            <person name="Stajich J.E."/>
            <person name="Selbmann L."/>
        </authorList>
    </citation>
    <scope>NUCLEOTIDE SEQUENCE</scope>
    <source>
        <strain evidence="1">CCFEE 5737</strain>
    </source>
</reference>
<comment type="caution">
    <text evidence="1">The sequence shown here is derived from an EMBL/GenBank/DDBJ whole genome shotgun (WGS) entry which is preliminary data.</text>
</comment>
<dbReference type="Proteomes" id="UP001186974">
    <property type="component" value="Unassembled WGS sequence"/>
</dbReference>
<keyword evidence="2" id="KW-1185">Reference proteome</keyword>